<comment type="caution">
    <text evidence="1">The sequence shown here is derived from an EMBL/GenBank/DDBJ whole genome shotgun (WGS) entry which is preliminary data.</text>
</comment>
<accession>A0A941B6V7</accession>
<gene>
    <name evidence="1" type="ORF">J8N05_16355</name>
</gene>
<dbReference type="EMBL" id="JAGPYQ010000001">
    <property type="protein sequence ID" value="MBQ0849776.1"/>
    <property type="molecule type" value="Genomic_DNA"/>
</dbReference>
<protein>
    <submittedName>
        <fullName evidence="1">Uncharacterized protein</fullName>
    </submittedName>
</protein>
<proteinExistence type="predicted"/>
<evidence type="ECO:0000313" key="1">
    <source>
        <dbReference type="EMBL" id="MBQ0849776.1"/>
    </source>
</evidence>
<organism evidence="1 2">
    <name type="scientific">Streptomyces liliiviolaceus</name>
    <dbReference type="NCBI Taxonomy" id="2823109"/>
    <lineage>
        <taxon>Bacteria</taxon>
        <taxon>Bacillati</taxon>
        <taxon>Actinomycetota</taxon>
        <taxon>Actinomycetes</taxon>
        <taxon>Kitasatosporales</taxon>
        <taxon>Streptomycetaceae</taxon>
        <taxon>Streptomyces</taxon>
    </lineage>
</organism>
<evidence type="ECO:0000313" key="2">
    <source>
        <dbReference type="Proteomes" id="UP000677413"/>
    </source>
</evidence>
<reference evidence="1 2" key="1">
    <citation type="submission" date="2021-04" db="EMBL/GenBank/DDBJ databases">
        <authorList>
            <person name="Tang X."/>
            <person name="Zhou X."/>
            <person name="Chen X."/>
            <person name="Cernava T."/>
            <person name="Zhang C."/>
        </authorList>
    </citation>
    <scope>NUCLEOTIDE SEQUENCE [LARGE SCALE GENOMIC DNA]</scope>
    <source>
        <strain evidence="1 2">BH-SS-21</strain>
    </source>
</reference>
<dbReference type="AlphaFoldDB" id="A0A941B6V7"/>
<name>A0A941B6V7_9ACTN</name>
<keyword evidence="2" id="KW-1185">Reference proteome</keyword>
<dbReference type="Proteomes" id="UP000677413">
    <property type="component" value="Unassembled WGS sequence"/>
</dbReference>
<dbReference type="RefSeq" id="WP_210883574.1">
    <property type="nucleotide sequence ID" value="NZ_JAGPYQ010000001.1"/>
</dbReference>
<sequence length="364" mass="39513">MPENTHRVVTDVPHAKVRDVTERVVQELILAADKVAAHHVEPAKYPLPADRAAAEHLFLRRFDTLGDDRKKKAGVTVLADVRTGAVRSRRLGDLARVDLRSPASVDTQVKRLGFPERLRFPADGLRRPPASLVPGLLPDEPAPSRPTAVPNALHRLELRIRRVKCLNGTFAWGSDEIRLAGTGVDGSGEPRQIRPFKVRGFDDGDVRLYDPPRRFHWFGLDEGTGHPKSYFVTLVLTEDDGGGLAEYVDTLLELVRKKVTAHLAAAAGSAADPSGGTSVAPSVGFSGGPVGILVGMAIATAVDRVFDRLADLYGDEAFKPVTVCAVVPALTGRWAGRPVTAPAVADFHGHGGHYRLTYDWRMYD</sequence>